<proteinExistence type="predicted"/>
<gene>
    <name evidence="3" type="ORF">PCOR1329_LOCUS19658</name>
</gene>
<comment type="caution">
    <text evidence="3">The sequence shown here is derived from an EMBL/GenBank/DDBJ whole genome shotgun (WGS) entry which is preliminary data.</text>
</comment>
<evidence type="ECO:0000259" key="2">
    <source>
        <dbReference type="SMART" id="SM00043"/>
    </source>
</evidence>
<dbReference type="PROSITE" id="PS00287">
    <property type="entry name" value="CYSTATIN"/>
    <property type="match status" value="1"/>
</dbReference>
<evidence type="ECO:0000313" key="4">
    <source>
        <dbReference type="Proteomes" id="UP001189429"/>
    </source>
</evidence>
<dbReference type="InterPro" id="IPR000010">
    <property type="entry name" value="Cystatin_dom"/>
</dbReference>
<evidence type="ECO:0000256" key="1">
    <source>
        <dbReference type="SAM" id="MobiDB-lite"/>
    </source>
</evidence>
<feature type="domain" description="Cystatin" evidence="2">
    <location>
        <begin position="32"/>
        <end position="126"/>
    </location>
</feature>
<reference evidence="3" key="1">
    <citation type="submission" date="2023-10" db="EMBL/GenBank/DDBJ databases">
        <authorList>
            <person name="Chen Y."/>
            <person name="Shah S."/>
            <person name="Dougan E. K."/>
            <person name="Thang M."/>
            <person name="Chan C."/>
        </authorList>
    </citation>
    <scope>NUCLEOTIDE SEQUENCE [LARGE SCALE GENOMIC DNA]</scope>
</reference>
<dbReference type="CDD" id="cd00042">
    <property type="entry name" value="CY"/>
    <property type="match status" value="1"/>
</dbReference>
<dbReference type="SMART" id="SM00043">
    <property type="entry name" value="CY"/>
    <property type="match status" value="1"/>
</dbReference>
<organism evidence="3 4">
    <name type="scientific">Prorocentrum cordatum</name>
    <dbReference type="NCBI Taxonomy" id="2364126"/>
    <lineage>
        <taxon>Eukaryota</taxon>
        <taxon>Sar</taxon>
        <taxon>Alveolata</taxon>
        <taxon>Dinophyceae</taxon>
        <taxon>Prorocentrales</taxon>
        <taxon>Prorocentraceae</taxon>
        <taxon>Prorocentrum</taxon>
    </lineage>
</organism>
<feature type="region of interest" description="Disordered" evidence="1">
    <location>
        <begin position="1"/>
        <end position="40"/>
    </location>
</feature>
<dbReference type="InterPro" id="IPR046350">
    <property type="entry name" value="Cystatin_sf"/>
</dbReference>
<name>A0ABN9RE10_9DINO</name>
<dbReference type="InterPro" id="IPR018073">
    <property type="entry name" value="Prot_inh_cystat_CS"/>
</dbReference>
<accession>A0ABN9RE10</accession>
<dbReference type="SUPFAM" id="SSF54403">
    <property type="entry name" value="Cystatin/monellin"/>
    <property type="match status" value="1"/>
</dbReference>
<dbReference type="EMBL" id="CAUYUJ010006302">
    <property type="protein sequence ID" value="CAK0816890.1"/>
    <property type="molecule type" value="Genomic_DNA"/>
</dbReference>
<keyword evidence="4" id="KW-1185">Reference proteome</keyword>
<dbReference type="Gene3D" id="3.10.450.10">
    <property type="match status" value="1"/>
</dbReference>
<dbReference type="Pfam" id="PF16845">
    <property type="entry name" value="SQAPI"/>
    <property type="match status" value="1"/>
</dbReference>
<dbReference type="Proteomes" id="UP001189429">
    <property type="component" value="Unassembled WGS sequence"/>
</dbReference>
<sequence>MAEAGSGGAAPPPMMAQSGSGGVAAPGPRGPMMCGGFSGKDPGDPDVRAAAEFAVGALKKEFADVASLVKVAEANSQVVAGVIYQLKIHVAYSNEETNVFTAKVLKPLPHTGNPMQLMQHEHLGKL</sequence>
<evidence type="ECO:0000313" key="3">
    <source>
        <dbReference type="EMBL" id="CAK0816890.1"/>
    </source>
</evidence>
<protein>
    <recommendedName>
        <fullName evidence="2">Cystatin domain-containing protein</fullName>
    </recommendedName>
</protein>